<feature type="region of interest" description="Disordered" evidence="2">
    <location>
        <begin position="365"/>
        <end position="406"/>
    </location>
</feature>
<evidence type="ECO:0000256" key="1">
    <source>
        <dbReference type="SAM" id="Coils"/>
    </source>
</evidence>
<dbReference type="Proteomes" id="UP000775213">
    <property type="component" value="Unassembled WGS sequence"/>
</dbReference>
<protein>
    <submittedName>
        <fullName evidence="3">Uncharacterized protein</fullName>
    </submittedName>
</protein>
<gene>
    <name evidence="3" type="ORF">IEQ34_002719</name>
</gene>
<comment type="caution">
    <text evidence="3">The sequence shown here is derived from an EMBL/GenBank/DDBJ whole genome shotgun (WGS) entry which is preliminary data.</text>
</comment>
<evidence type="ECO:0000313" key="4">
    <source>
        <dbReference type="Proteomes" id="UP000775213"/>
    </source>
</evidence>
<reference evidence="3 4" key="1">
    <citation type="journal article" date="2021" name="Hortic Res">
        <title>Chromosome-scale assembly of the Dendrobium chrysotoxum genome enhances the understanding of orchid evolution.</title>
        <authorList>
            <person name="Zhang Y."/>
            <person name="Zhang G.Q."/>
            <person name="Zhang D."/>
            <person name="Liu X.D."/>
            <person name="Xu X.Y."/>
            <person name="Sun W.H."/>
            <person name="Yu X."/>
            <person name="Zhu X."/>
            <person name="Wang Z.W."/>
            <person name="Zhao X."/>
            <person name="Zhong W.Y."/>
            <person name="Chen H."/>
            <person name="Yin W.L."/>
            <person name="Huang T."/>
            <person name="Niu S.C."/>
            <person name="Liu Z.J."/>
        </authorList>
    </citation>
    <scope>NUCLEOTIDE SEQUENCE [LARGE SCALE GENOMIC DNA]</scope>
    <source>
        <strain evidence="3">Lindl</strain>
    </source>
</reference>
<keyword evidence="4" id="KW-1185">Reference proteome</keyword>
<accession>A0AAV7HFB6</accession>
<evidence type="ECO:0000313" key="3">
    <source>
        <dbReference type="EMBL" id="KAH0467686.1"/>
    </source>
</evidence>
<evidence type="ECO:0000256" key="2">
    <source>
        <dbReference type="SAM" id="MobiDB-lite"/>
    </source>
</evidence>
<proteinExistence type="predicted"/>
<keyword evidence="1" id="KW-0175">Coiled coil</keyword>
<feature type="region of interest" description="Disordered" evidence="2">
    <location>
        <begin position="1"/>
        <end position="32"/>
    </location>
</feature>
<feature type="compositionally biased region" description="Basic and acidic residues" evidence="2">
    <location>
        <begin position="15"/>
        <end position="32"/>
    </location>
</feature>
<feature type="coiled-coil region" evidence="1">
    <location>
        <begin position="264"/>
        <end position="298"/>
    </location>
</feature>
<feature type="compositionally biased region" description="Acidic residues" evidence="2">
    <location>
        <begin position="396"/>
        <end position="406"/>
    </location>
</feature>
<dbReference type="AlphaFoldDB" id="A0AAV7HFB6"/>
<sequence>MGDPASSKIPSEVRPAQRSEVPKRTQKAPKADDVISTVTEDSFISFRKKFHFPNDLVMKVPARTDRACFPPPGYVTVYEFSLRAGLRFPPSFELIDILMICGVCLSQFSYRAISIVMGLIVLFRDRGVVLSSECLSLMGRLFSDASKWLDIRTRDPSKGWISNFFYVQNDWGLQEKWRKLKELPVPLHIGAEDLLRILKLPDLDALHYEVRYLSRYVDEEYLFKVGLSTQARRSHAQMLKKSARVPEVVPKKNHSKRPGSEEELVEAQATIKQQEKAQQVLEAENERLHSVLSEKEAQQLPSAVIEEFKKSYAFKIIIEDHIQEARSHIYDVEVKALEAECSEDGFIRGFMKGVRTVHRKTRAKIEGLTPSQASGNASSDSGGEELESELQRAFALEEDEDDVEIL</sequence>
<organism evidence="3 4">
    <name type="scientific">Dendrobium chrysotoxum</name>
    <name type="common">Orchid</name>
    <dbReference type="NCBI Taxonomy" id="161865"/>
    <lineage>
        <taxon>Eukaryota</taxon>
        <taxon>Viridiplantae</taxon>
        <taxon>Streptophyta</taxon>
        <taxon>Embryophyta</taxon>
        <taxon>Tracheophyta</taxon>
        <taxon>Spermatophyta</taxon>
        <taxon>Magnoliopsida</taxon>
        <taxon>Liliopsida</taxon>
        <taxon>Asparagales</taxon>
        <taxon>Orchidaceae</taxon>
        <taxon>Epidendroideae</taxon>
        <taxon>Malaxideae</taxon>
        <taxon>Dendrobiinae</taxon>
        <taxon>Dendrobium</taxon>
    </lineage>
</organism>
<name>A0AAV7HFB6_DENCH</name>
<dbReference type="EMBL" id="JAGFBR010000004">
    <property type="protein sequence ID" value="KAH0467686.1"/>
    <property type="molecule type" value="Genomic_DNA"/>
</dbReference>